<protein>
    <submittedName>
        <fullName evidence="1">Uncharacterized protein</fullName>
    </submittedName>
</protein>
<evidence type="ECO:0000313" key="1">
    <source>
        <dbReference type="EMBL" id="KAK4023331.1"/>
    </source>
</evidence>
<proteinExistence type="predicted"/>
<dbReference type="EMBL" id="JAOYFB010000037">
    <property type="protein sequence ID" value="KAK4023331.1"/>
    <property type="molecule type" value="Genomic_DNA"/>
</dbReference>
<gene>
    <name evidence="1" type="ORF">OUZ56_008748</name>
</gene>
<comment type="caution">
    <text evidence="1">The sequence shown here is derived from an EMBL/GenBank/DDBJ whole genome shotgun (WGS) entry which is preliminary data.</text>
</comment>
<keyword evidence="2" id="KW-1185">Reference proteome</keyword>
<accession>A0ABR0ADX3</accession>
<dbReference type="Proteomes" id="UP001234178">
    <property type="component" value="Unassembled WGS sequence"/>
</dbReference>
<evidence type="ECO:0000313" key="2">
    <source>
        <dbReference type="Proteomes" id="UP001234178"/>
    </source>
</evidence>
<sequence>MGSSAVTAAGLHCIVLNHLSPEVLELRRANSQPPYLKKRPPIDHHRQLQMVIYHGQPTGSSVSQLSRAGGPKG</sequence>
<organism evidence="1 2">
    <name type="scientific">Daphnia magna</name>
    <dbReference type="NCBI Taxonomy" id="35525"/>
    <lineage>
        <taxon>Eukaryota</taxon>
        <taxon>Metazoa</taxon>
        <taxon>Ecdysozoa</taxon>
        <taxon>Arthropoda</taxon>
        <taxon>Crustacea</taxon>
        <taxon>Branchiopoda</taxon>
        <taxon>Diplostraca</taxon>
        <taxon>Cladocera</taxon>
        <taxon>Anomopoda</taxon>
        <taxon>Daphniidae</taxon>
        <taxon>Daphnia</taxon>
    </lineage>
</organism>
<name>A0ABR0ADX3_9CRUS</name>
<reference evidence="1 2" key="1">
    <citation type="journal article" date="2023" name="Nucleic Acids Res.">
        <title>The hologenome of Daphnia magna reveals possible DNA methylation and microbiome-mediated evolution of the host genome.</title>
        <authorList>
            <person name="Chaturvedi A."/>
            <person name="Li X."/>
            <person name="Dhandapani V."/>
            <person name="Marshall H."/>
            <person name="Kissane S."/>
            <person name="Cuenca-Cambronero M."/>
            <person name="Asole G."/>
            <person name="Calvet F."/>
            <person name="Ruiz-Romero M."/>
            <person name="Marangio P."/>
            <person name="Guigo R."/>
            <person name="Rago D."/>
            <person name="Mirbahai L."/>
            <person name="Eastwood N."/>
            <person name="Colbourne J.K."/>
            <person name="Zhou J."/>
            <person name="Mallon E."/>
            <person name="Orsini L."/>
        </authorList>
    </citation>
    <scope>NUCLEOTIDE SEQUENCE [LARGE SCALE GENOMIC DNA]</scope>
    <source>
        <strain evidence="1">LRV0_1</strain>
    </source>
</reference>